<keyword evidence="2" id="KW-1185">Reference proteome</keyword>
<organism evidence="1 2">
    <name type="scientific">Pelobates cultripes</name>
    <name type="common">Western spadefoot toad</name>
    <dbReference type="NCBI Taxonomy" id="61616"/>
    <lineage>
        <taxon>Eukaryota</taxon>
        <taxon>Metazoa</taxon>
        <taxon>Chordata</taxon>
        <taxon>Craniata</taxon>
        <taxon>Vertebrata</taxon>
        <taxon>Euteleostomi</taxon>
        <taxon>Amphibia</taxon>
        <taxon>Batrachia</taxon>
        <taxon>Anura</taxon>
        <taxon>Pelobatoidea</taxon>
        <taxon>Pelobatidae</taxon>
        <taxon>Pelobates</taxon>
    </lineage>
</organism>
<accession>A0AAD1VWU0</accession>
<evidence type="ECO:0000313" key="1">
    <source>
        <dbReference type="EMBL" id="CAH2256558.1"/>
    </source>
</evidence>
<dbReference type="PANTHER" id="PTHR15364:SF0">
    <property type="entry name" value="2'-DEOXYNUCLEOSIDE 5'-PHOSPHATE N-HYDROLASE 1"/>
    <property type="match status" value="1"/>
</dbReference>
<dbReference type="EMBL" id="OW240913">
    <property type="protein sequence ID" value="CAH2256558.1"/>
    <property type="molecule type" value="Genomic_DNA"/>
</dbReference>
<evidence type="ECO:0000313" key="2">
    <source>
        <dbReference type="Proteomes" id="UP001295444"/>
    </source>
</evidence>
<dbReference type="InterPro" id="IPR051239">
    <property type="entry name" value="2'-dNMP_N-hydrolase"/>
</dbReference>
<dbReference type="GO" id="GO:0005634">
    <property type="term" value="C:nucleus"/>
    <property type="evidence" value="ECO:0007669"/>
    <property type="project" value="TreeGrafter"/>
</dbReference>
<dbReference type="PANTHER" id="PTHR15364">
    <property type="entry name" value="2'-DEOXYNUCLEOSIDE 5'-PHOSPHATE N-HYDROLASE 1"/>
    <property type="match status" value="1"/>
</dbReference>
<sequence length="96" mass="10609">MKHKPYLSLSCVLKTQNEGLVVAEVSQPSLGVGYELGRAVDMNKKILCLFRPSCGRVLSAMIRGADNGRSVQVKDYDPSDIEQIISKYFTVTFPSL</sequence>
<proteinExistence type="predicted"/>
<dbReference type="Proteomes" id="UP001295444">
    <property type="component" value="Chromosome 02"/>
</dbReference>
<reference evidence="1" key="1">
    <citation type="submission" date="2022-03" db="EMBL/GenBank/DDBJ databases">
        <authorList>
            <person name="Alioto T."/>
            <person name="Alioto T."/>
            <person name="Gomez Garrido J."/>
        </authorList>
    </citation>
    <scope>NUCLEOTIDE SEQUENCE</scope>
</reference>
<dbReference type="GO" id="GO:0070694">
    <property type="term" value="F:5-hydroxymethyl-dUMP N-hydrolase activity"/>
    <property type="evidence" value="ECO:0007669"/>
    <property type="project" value="TreeGrafter"/>
</dbReference>
<protein>
    <submittedName>
        <fullName evidence="1">2 -deoxynucleoside 5 -phosphate N-hydrolase 1</fullName>
    </submittedName>
</protein>
<dbReference type="AlphaFoldDB" id="A0AAD1VWU0"/>
<gene>
    <name evidence="1" type="ORF">PECUL_23A018291</name>
</gene>
<name>A0AAD1VWU0_PELCU</name>
<dbReference type="SUPFAM" id="SSF52309">
    <property type="entry name" value="N-(deoxy)ribosyltransferase-like"/>
    <property type="match status" value="1"/>
</dbReference>
<dbReference type="Gene3D" id="3.40.50.450">
    <property type="match status" value="1"/>
</dbReference>
<dbReference type="GO" id="GO:0009159">
    <property type="term" value="P:deoxyribonucleoside monophosphate catabolic process"/>
    <property type="evidence" value="ECO:0007669"/>
    <property type="project" value="TreeGrafter"/>
</dbReference>